<gene>
    <name evidence="1" type="ORF">MLD38_015162</name>
</gene>
<sequence length="538" mass="59586">MESSGGGGCGGGAFLVKQLASCNQFARERTLRLILKTWLPTQTAVTDDEMKKLWKALFYCVWHADKASYQSQLIGRLSSLLLSLDHPLSLVYFRCFLLTLRREWPGIDFLRLDKFYLLVRRFLASLFELFASRNWDSGFVAGFLDAVFGGGSFEGNGVNYHIASVYLEELRKFLPVRGDVLERVVVGPFIELLERSSDKVLIRKVKSNVFDVFLKNGREFLDAKRSGVEVDPSRDMVVYGAIGLKMGFAARFFELGSSPGCCQGNRKFLLGLHEEFSRLEKELRSSGVDVVMMVNAVSTDCEDEIPELIPINGCSGNALGSKSRKAEKTKKKKKKKNKAGDSSKDVIVSCADDSPRDNGVGDGNLLLDGSVLSNLKLQFEKISAEAGSDEPSTLYESPKVTIACNGDSLKKRKRAKKLSASKRESADDDDDVCPRENVEESYAKSVGSSVKKVRFEMTNNLVWKPHTPLPPQDLRIPPSVTPRGSALKKGLSPGPILETPTPKKKRKQRPSNGKVIRKTAKSVSPAVKQLKKMNSRSL</sequence>
<dbReference type="EMBL" id="CM042883">
    <property type="protein sequence ID" value="KAI4377556.1"/>
    <property type="molecule type" value="Genomic_DNA"/>
</dbReference>
<proteinExistence type="predicted"/>
<protein>
    <submittedName>
        <fullName evidence="1">Uncharacterized protein</fullName>
    </submittedName>
</protein>
<accession>A0ACB9RIA6</accession>
<name>A0ACB9RIA6_9MYRT</name>
<organism evidence="1 2">
    <name type="scientific">Melastoma candidum</name>
    <dbReference type="NCBI Taxonomy" id="119954"/>
    <lineage>
        <taxon>Eukaryota</taxon>
        <taxon>Viridiplantae</taxon>
        <taxon>Streptophyta</taxon>
        <taxon>Embryophyta</taxon>
        <taxon>Tracheophyta</taxon>
        <taxon>Spermatophyta</taxon>
        <taxon>Magnoliopsida</taxon>
        <taxon>eudicotyledons</taxon>
        <taxon>Gunneridae</taxon>
        <taxon>Pentapetalae</taxon>
        <taxon>rosids</taxon>
        <taxon>malvids</taxon>
        <taxon>Myrtales</taxon>
        <taxon>Melastomataceae</taxon>
        <taxon>Melastomatoideae</taxon>
        <taxon>Melastomateae</taxon>
        <taxon>Melastoma</taxon>
    </lineage>
</organism>
<comment type="caution">
    <text evidence="1">The sequence shown here is derived from an EMBL/GenBank/DDBJ whole genome shotgun (WGS) entry which is preliminary data.</text>
</comment>
<evidence type="ECO:0000313" key="2">
    <source>
        <dbReference type="Proteomes" id="UP001057402"/>
    </source>
</evidence>
<reference evidence="2" key="1">
    <citation type="journal article" date="2023" name="Front. Plant Sci.">
        <title>Chromosomal-level genome assembly of Melastoma candidum provides insights into trichome evolution.</title>
        <authorList>
            <person name="Zhong Y."/>
            <person name="Wu W."/>
            <person name="Sun C."/>
            <person name="Zou P."/>
            <person name="Liu Y."/>
            <person name="Dai S."/>
            <person name="Zhou R."/>
        </authorList>
    </citation>
    <scope>NUCLEOTIDE SEQUENCE [LARGE SCALE GENOMIC DNA]</scope>
</reference>
<evidence type="ECO:0000313" key="1">
    <source>
        <dbReference type="EMBL" id="KAI4377556.1"/>
    </source>
</evidence>
<keyword evidence="2" id="KW-1185">Reference proteome</keyword>
<dbReference type="Proteomes" id="UP001057402">
    <property type="component" value="Chromosome 4"/>
</dbReference>